<dbReference type="Gene3D" id="3.20.20.70">
    <property type="entry name" value="Aldolase class I"/>
    <property type="match status" value="1"/>
</dbReference>
<dbReference type="PANTHER" id="PTHR43090:SF2">
    <property type="entry name" value="1-(5-PHOSPHORIBOSYL)-5-[(5-PHOSPHORIBOSYLAMINO)METHYLIDENEAMINO] IMIDAZOLE-4-CARBOXAMIDE ISOMERASE"/>
    <property type="match status" value="1"/>
</dbReference>
<dbReference type="AlphaFoldDB" id="A0AAP0FT15"/>
<evidence type="ECO:0008006" key="4">
    <source>
        <dbReference type="Google" id="ProtNLM"/>
    </source>
</evidence>
<dbReference type="EMBL" id="JBBWWQ010000021">
    <property type="protein sequence ID" value="KAK8913892.1"/>
    <property type="molecule type" value="Genomic_DNA"/>
</dbReference>
<keyword evidence="3" id="KW-1185">Reference proteome</keyword>
<organism evidence="2 3">
    <name type="scientific">Platanthera zijinensis</name>
    <dbReference type="NCBI Taxonomy" id="2320716"/>
    <lineage>
        <taxon>Eukaryota</taxon>
        <taxon>Viridiplantae</taxon>
        <taxon>Streptophyta</taxon>
        <taxon>Embryophyta</taxon>
        <taxon>Tracheophyta</taxon>
        <taxon>Spermatophyta</taxon>
        <taxon>Magnoliopsida</taxon>
        <taxon>Liliopsida</taxon>
        <taxon>Asparagales</taxon>
        <taxon>Orchidaceae</taxon>
        <taxon>Orchidoideae</taxon>
        <taxon>Orchideae</taxon>
        <taxon>Orchidinae</taxon>
        <taxon>Platanthera</taxon>
    </lineage>
</organism>
<dbReference type="InterPro" id="IPR013785">
    <property type="entry name" value="Aldolase_TIM"/>
</dbReference>
<dbReference type="GO" id="GO:0003949">
    <property type="term" value="F:1-(5-phosphoribosyl)-5-[(5-phosphoribosylamino)methylideneamino]imidazole-4-carboxamide isomerase activity"/>
    <property type="evidence" value="ECO:0007669"/>
    <property type="project" value="InterPro"/>
</dbReference>
<dbReference type="InterPro" id="IPR044524">
    <property type="entry name" value="Isoase_HisA-like"/>
</dbReference>
<comment type="similarity">
    <text evidence="1">Belongs to the HisA/HisF family.</text>
</comment>
<proteinExistence type="inferred from homology"/>
<dbReference type="SUPFAM" id="SSF51366">
    <property type="entry name" value="Ribulose-phoshate binding barrel"/>
    <property type="match status" value="1"/>
</dbReference>
<dbReference type="Proteomes" id="UP001418222">
    <property type="component" value="Unassembled WGS sequence"/>
</dbReference>
<evidence type="ECO:0000313" key="2">
    <source>
        <dbReference type="EMBL" id="KAK8913892.1"/>
    </source>
</evidence>
<dbReference type="GO" id="GO:0000105">
    <property type="term" value="P:L-histidine biosynthetic process"/>
    <property type="evidence" value="ECO:0007669"/>
    <property type="project" value="InterPro"/>
</dbReference>
<protein>
    <recommendedName>
        <fullName evidence="4">Phosphoribosylformimino-5-aminoimidazole carboxamide ribotide isomerase</fullName>
    </recommendedName>
</protein>
<dbReference type="PANTHER" id="PTHR43090">
    <property type="entry name" value="1-(5-PHOSPHORIBOSYL)-5-[(5-PHOSPHORIBOSYLAMINO)METHYLIDENEAMINO] IMIDAZOLE-4-CARBOXAMIDE ISOMERASE"/>
    <property type="match status" value="1"/>
</dbReference>
<reference evidence="2 3" key="1">
    <citation type="journal article" date="2022" name="Nat. Plants">
        <title>Genomes of leafy and leafless Platanthera orchids illuminate the evolution of mycoheterotrophy.</title>
        <authorList>
            <person name="Li M.H."/>
            <person name="Liu K.W."/>
            <person name="Li Z."/>
            <person name="Lu H.C."/>
            <person name="Ye Q.L."/>
            <person name="Zhang D."/>
            <person name="Wang J.Y."/>
            <person name="Li Y.F."/>
            <person name="Zhong Z.M."/>
            <person name="Liu X."/>
            <person name="Yu X."/>
            <person name="Liu D.K."/>
            <person name="Tu X.D."/>
            <person name="Liu B."/>
            <person name="Hao Y."/>
            <person name="Liao X.Y."/>
            <person name="Jiang Y.T."/>
            <person name="Sun W.H."/>
            <person name="Chen J."/>
            <person name="Chen Y.Q."/>
            <person name="Ai Y."/>
            <person name="Zhai J.W."/>
            <person name="Wu S.S."/>
            <person name="Zhou Z."/>
            <person name="Hsiao Y.Y."/>
            <person name="Wu W.L."/>
            <person name="Chen Y.Y."/>
            <person name="Lin Y.F."/>
            <person name="Hsu J.L."/>
            <person name="Li C.Y."/>
            <person name="Wang Z.W."/>
            <person name="Zhao X."/>
            <person name="Zhong W.Y."/>
            <person name="Ma X.K."/>
            <person name="Ma L."/>
            <person name="Huang J."/>
            <person name="Chen G.Z."/>
            <person name="Huang M.Z."/>
            <person name="Huang L."/>
            <person name="Peng D.H."/>
            <person name="Luo Y.B."/>
            <person name="Zou S.Q."/>
            <person name="Chen S.P."/>
            <person name="Lan S."/>
            <person name="Tsai W.C."/>
            <person name="Van de Peer Y."/>
            <person name="Liu Z.J."/>
        </authorList>
    </citation>
    <scope>NUCLEOTIDE SEQUENCE [LARGE SCALE GENOMIC DNA]</scope>
    <source>
        <strain evidence="2">Lor287</strain>
    </source>
</reference>
<accession>A0AAP0FT15</accession>
<dbReference type="InterPro" id="IPR011060">
    <property type="entry name" value="RibuloseP-bd_barrel"/>
</dbReference>
<evidence type="ECO:0000313" key="3">
    <source>
        <dbReference type="Proteomes" id="UP001418222"/>
    </source>
</evidence>
<evidence type="ECO:0000256" key="1">
    <source>
        <dbReference type="ARBA" id="ARBA00009667"/>
    </source>
</evidence>
<dbReference type="GO" id="GO:0000162">
    <property type="term" value="P:L-tryptophan biosynthetic process"/>
    <property type="evidence" value="ECO:0007669"/>
    <property type="project" value="TreeGrafter"/>
</dbReference>
<gene>
    <name evidence="2" type="ORF">KSP39_PZI023863</name>
</gene>
<name>A0AAP0FT15_9ASPA</name>
<dbReference type="GO" id="GO:0005737">
    <property type="term" value="C:cytoplasm"/>
    <property type="evidence" value="ECO:0007669"/>
    <property type="project" value="TreeGrafter"/>
</dbReference>
<comment type="caution">
    <text evidence="2">The sequence shown here is derived from an EMBL/GenBank/DDBJ whole genome shotgun (WGS) entry which is preliminary data.</text>
</comment>
<sequence>MKELLDAGSENEICGRREAQLREEGTAIPVTYAGGVTTMADLEKIKTAGTERVDVTVGSALDIFGGDLAYKDVVAWHHDQADSAQHESGRMSDMVQTVFHPRMSMVQTRIKNSIEDQFPLHLATFWRGDAELHLS</sequence>